<comment type="caution">
    <text evidence="2">The sequence shown here is derived from an EMBL/GenBank/DDBJ whole genome shotgun (WGS) entry which is preliminary data.</text>
</comment>
<keyword evidence="1" id="KW-0472">Membrane</keyword>
<dbReference type="AlphaFoldDB" id="A0A4V3G7Q6"/>
<protein>
    <submittedName>
        <fullName evidence="2">Uncharacterized protein</fullName>
    </submittedName>
</protein>
<dbReference type="Proteomes" id="UP000294743">
    <property type="component" value="Unassembled WGS sequence"/>
</dbReference>
<proteinExistence type="predicted"/>
<accession>A0A4V3G7Q6</accession>
<evidence type="ECO:0000313" key="2">
    <source>
        <dbReference type="EMBL" id="TDW19934.1"/>
    </source>
</evidence>
<keyword evidence="3" id="KW-1185">Reference proteome</keyword>
<keyword evidence="1" id="KW-1133">Transmembrane helix</keyword>
<keyword evidence="1" id="KW-0812">Transmembrane</keyword>
<dbReference type="EMBL" id="SODD01000016">
    <property type="protein sequence ID" value="TDW19934.1"/>
    <property type="molecule type" value="Genomic_DNA"/>
</dbReference>
<feature type="transmembrane region" description="Helical" evidence="1">
    <location>
        <begin position="6"/>
        <end position="28"/>
    </location>
</feature>
<sequence>MFEVIAIIIMLFMTFVALSPILILFGVLFENMFRELDSIVCKTILSAIFILVIIIVCSLPVIYFMQNK</sequence>
<evidence type="ECO:0000256" key="1">
    <source>
        <dbReference type="SAM" id="Phobius"/>
    </source>
</evidence>
<organism evidence="2 3">
    <name type="scientific">Breznakia blatticola</name>
    <dbReference type="NCBI Taxonomy" id="1754012"/>
    <lineage>
        <taxon>Bacteria</taxon>
        <taxon>Bacillati</taxon>
        <taxon>Bacillota</taxon>
        <taxon>Erysipelotrichia</taxon>
        <taxon>Erysipelotrichales</taxon>
        <taxon>Erysipelotrichaceae</taxon>
        <taxon>Breznakia</taxon>
    </lineage>
</organism>
<feature type="transmembrane region" description="Helical" evidence="1">
    <location>
        <begin position="40"/>
        <end position="65"/>
    </location>
</feature>
<gene>
    <name evidence="2" type="ORF">EDD63_11636</name>
</gene>
<name>A0A4V3G7Q6_9FIRM</name>
<reference evidence="2 3" key="1">
    <citation type="submission" date="2019-03" db="EMBL/GenBank/DDBJ databases">
        <title>Genomic Encyclopedia of Type Strains, Phase IV (KMG-IV): sequencing the most valuable type-strain genomes for metagenomic binning, comparative biology and taxonomic classification.</title>
        <authorList>
            <person name="Goeker M."/>
        </authorList>
    </citation>
    <scope>NUCLEOTIDE SEQUENCE [LARGE SCALE GENOMIC DNA]</scope>
    <source>
        <strain evidence="2 3">DSM 28867</strain>
    </source>
</reference>
<evidence type="ECO:0000313" key="3">
    <source>
        <dbReference type="Proteomes" id="UP000294743"/>
    </source>
</evidence>